<organism evidence="5 6">
    <name type="scientific">Bythopirellula goksoeyrii</name>
    <dbReference type="NCBI Taxonomy" id="1400387"/>
    <lineage>
        <taxon>Bacteria</taxon>
        <taxon>Pseudomonadati</taxon>
        <taxon>Planctomycetota</taxon>
        <taxon>Planctomycetia</taxon>
        <taxon>Pirellulales</taxon>
        <taxon>Lacipirellulaceae</taxon>
        <taxon>Bythopirellula</taxon>
    </lineage>
</organism>
<keyword evidence="3" id="KW-0812">Transmembrane</keyword>
<protein>
    <submittedName>
        <fullName evidence="5">SPFH domain / Band 7 family protein</fullName>
    </submittedName>
</protein>
<feature type="coiled-coil region" evidence="2">
    <location>
        <begin position="402"/>
        <end position="465"/>
    </location>
</feature>
<accession>A0A5B9Q5B6</accession>
<dbReference type="Pfam" id="PF01145">
    <property type="entry name" value="Band_7"/>
    <property type="match status" value="1"/>
</dbReference>
<evidence type="ECO:0000256" key="3">
    <source>
        <dbReference type="SAM" id="Phobius"/>
    </source>
</evidence>
<keyword evidence="3" id="KW-1133">Transmembrane helix</keyword>
<dbReference type="KEGG" id="bgok:Pr1d_15010"/>
<evidence type="ECO:0000313" key="6">
    <source>
        <dbReference type="Proteomes" id="UP000323917"/>
    </source>
</evidence>
<reference evidence="5 6" key="1">
    <citation type="submission" date="2019-08" db="EMBL/GenBank/DDBJ databases">
        <title>Deep-cultivation of Planctomycetes and their phenomic and genomic characterization uncovers novel biology.</title>
        <authorList>
            <person name="Wiegand S."/>
            <person name="Jogler M."/>
            <person name="Boedeker C."/>
            <person name="Pinto D."/>
            <person name="Vollmers J."/>
            <person name="Rivas-Marin E."/>
            <person name="Kohn T."/>
            <person name="Peeters S.H."/>
            <person name="Heuer A."/>
            <person name="Rast P."/>
            <person name="Oberbeckmann S."/>
            <person name="Bunk B."/>
            <person name="Jeske O."/>
            <person name="Meyerdierks A."/>
            <person name="Storesund J.E."/>
            <person name="Kallscheuer N."/>
            <person name="Luecker S."/>
            <person name="Lage O.M."/>
            <person name="Pohl T."/>
            <person name="Merkel B.J."/>
            <person name="Hornburger P."/>
            <person name="Mueller R.-W."/>
            <person name="Bruemmer F."/>
            <person name="Labrenz M."/>
            <person name="Spormann A.M."/>
            <person name="Op den Camp H."/>
            <person name="Overmann J."/>
            <person name="Amann R."/>
            <person name="Jetten M.S.M."/>
            <person name="Mascher T."/>
            <person name="Medema M.H."/>
            <person name="Devos D.P."/>
            <person name="Kaster A.-K."/>
            <person name="Ovreas L."/>
            <person name="Rohde M."/>
            <person name="Galperin M.Y."/>
            <person name="Jogler C."/>
        </authorList>
    </citation>
    <scope>NUCLEOTIDE SEQUENCE [LARGE SCALE GENOMIC DNA]</scope>
    <source>
        <strain evidence="5 6">Pr1d</strain>
    </source>
</reference>
<dbReference type="Proteomes" id="UP000323917">
    <property type="component" value="Chromosome"/>
</dbReference>
<feature type="domain" description="Band 7" evidence="4">
    <location>
        <begin position="228"/>
        <end position="407"/>
    </location>
</feature>
<dbReference type="RefSeq" id="WP_148072907.1">
    <property type="nucleotide sequence ID" value="NZ_CP042913.1"/>
</dbReference>
<sequence>MSSALFLILGVVLAGMIIASATQLRSPQLRIAGIGLAILVLLAGFTLASFRFVGEDKIGIVNKNIGFTSLPPGKIIATSGEKGLQAKILPPGWHPWYWPFIYDIEYGEVNEIPAGSVGILNAADGQPLPRDTAYAPEWEEKDERLMAQDAEFFLGDGGGYKGPQTSVLKPGSYRINPRLYELEIVPVTTIEKATVGVVKSNVGERSSAEEDEARIGESRHLVSRGDRGIWRVPLLEGQYYLNTRAYEITKVSTKKHIVLYTSQQVARGAGDEEREIMVRTSDGFTFPVDVRIEFEIKPENAPLLVATVGDDQDGLRSVMNSAVRAIFRNNAEGVKALDYVKQRSHQESQSLSMLKDEMDKIGVTITGVRIGDVGNEETLGNLLKTQTDREIALQEQDTFKEQQRAAEQKKQLTKTEQEAEEEKRLATAAYAVQIADKDKEKQIIAAEAEAEAVQIKAEAQALAYKQIAEQIGSGNAALVELLKIVGERNISITPRVMVVGGNGGSTKDGETTALIGTMLDTMMQDTPSQETTRQPAQR</sequence>
<keyword evidence="2" id="KW-0175">Coiled coil</keyword>
<evidence type="ECO:0000313" key="5">
    <source>
        <dbReference type="EMBL" id="QEG34228.1"/>
    </source>
</evidence>
<dbReference type="Gene3D" id="3.30.479.30">
    <property type="entry name" value="Band 7 domain"/>
    <property type="match status" value="1"/>
</dbReference>
<dbReference type="OrthoDB" id="9813949at2"/>
<dbReference type="InterPro" id="IPR001107">
    <property type="entry name" value="Band_7"/>
</dbReference>
<keyword evidence="3" id="KW-0472">Membrane</keyword>
<keyword evidence="6" id="KW-1185">Reference proteome</keyword>
<name>A0A5B9Q5B6_9BACT</name>
<dbReference type="InterPro" id="IPR036013">
    <property type="entry name" value="Band_7/SPFH_dom_sf"/>
</dbReference>
<dbReference type="AlphaFoldDB" id="A0A5B9Q5B6"/>
<comment type="subcellular location">
    <subcellularLocation>
        <location evidence="1">Membrane</location>
        <topology evidence="1">Single-pass membrane protein</topology>
    </subcellularLocation>
</comment>
<feature type="transmembrane region" description="Helical" evidence="3">
    <location>
        <begin position="29"/>
        <end position="53"/>
    </location>
</feature>
<evidence type="ECO:0000256" key="1">
    <source>
        <dbReference type="ARBA" id="ARBA00004167"/>
    </source>
</evidence>
<gene>
    <name evidence="5" type="ORF">Pr1d_15010</name>
</gene>
<dbReference type="EMBL" id="CP042913">
    <property type="protein sequence ID" value="QEG34228.1"/>
    <property type="molecule type" value="Genomic_DNA"/>
</dbReference>
<evidence type="ECO:0000259" key="4">
    <source>
        <dbReference type="Pfam" id="PF01145"/>
    </source>
</evidence>
<evidence type="ECO:0000256" key="2">
    <source>
        <dbReference type="SAM" id="Coils"/>
    </source>
</evidence>
<dbReference type="GO" id="GO:0016020">
    <property type="term" value="C:membrane"/>
    <property type="evidence" value="ECO:0007669"/>
    <property type="project" value="UniProtKB-SubCell"/>
</dbReference>
<proteinExistence type="predicted"/>